<evidence type="ECO:0000256" key="9">
    <source>
        <dbReference type="ARBA" id="ARBA00023052"/>
    </source>
</evidence>
<organism evidence="11 12">
    <name type="scientific">Candidatus Magasanikbacteria bacterium RIFCSPHIGHO2_02_FULL_41_13</name>
    <dbReference type="NCBI Taxonomy" id="1798676"/>
    <lineage>
        <taxon>Bacteria</taxon>
        <taxon>Candidatus Magasanikiibacteriota</taxon>
    </lineage>
</organism>
<comment type="caution">
    <text evidence="11">The sequence shown here is derived from an EMBL/GenBank/DDBJ whole genome shotgun (WGS) entry which is preliminary data.</text>
</comment>
<dbReference type="GO" id="GO:0046872">
    <property type="term" value="F:metal ion binding"/>
    <property type="evidence" value="ECO:0007669"/>
    <property type="project" value="UniProtKB-KW"/>
</dbReference>
<evidence type="ECO:0000256" key="4">
    <source>
        <dbReference type="ARBA" id="ARBA00007131"/>
    </source>
</evidence>
<dbReference type="Pfam" id="PF02780">
    <property type="entry name" value="Transketolase_C"/>
    <property type="match status" value="1"/>
</dbReference>
<dbReference type="InterPro" id="IPR051157">
    <property type="entry name" value="PDH/Transketolase"/>
</dbReference>
<dbReference type="Gene3D" id="3.40.50.920">
    <property type="match status" value="1"/>
</dbReference>
<dbReference type="InterPro" id="IPR005474">
    <property type="entry name" value="Transketolase_N"/>
</dbReference>
<dbReference type="InterPro" id="IPR029061">
    <property type="entry name" value="THDP-binding"/>
</dbReference>
<evidence type="ECO:0000256" key="5">
    <source>
        <dbReference type="ARBA" id="ARBA00011738"/>
    </source>
</evidence>
<dbReference type="NCBIfam" id="NF004556">
    <property type="entry name" value="PRK05899.2-2"/>
    <property type="match status" value="1"/>
</dbReference>
<dbReference type="InterPro" id="IPR005475">
    <property type="entry name" value="Transketolase-like_Pyr-bd"/>
</dbReference>
<comment type="cofactor">
    <cofactor evidence="2">
        <name>Mg(2+)</name>
        <dbReference type="ChEBI" id="CHEBI:18420"/>
    </cofactor>
</comment>
<gene>
    <name evidence="11" type="ORF">A3B90_01710</name>
</gene>
<dbReference type="EMBL" id="MFPX01000021">
    <property type="protein sequence ID" value="OGH66280.1"/>
    <property type="molecule type" value="Genomic_DNA"/>
</dbReference>
<dbReference type="PANTHER" id="PTHR43825">
    <property type="entry name" value="PYRUVATE DEHYDROGENASE E1 COMPONENT"/>
    <property type="match status" value="1"/>
</dbReference>
<dbReference type="SUPFAM" id="SSF52922">
    <property type="entry name" value="TK C-terminal domain-like"/>
    <property type="match status" value="1"/>
</dbReference>
<accession>A0A1F6M3W5</accession>
<sequence>MPVSTKQLELLEAFAMSCRRSIIEMTSNAKSGHPGGSLGSIDYLTLLYTSIICKTNEPIVISNGHISPALYAVLAELGAINKKDLIKNFRHSGSIFEGHVARSVPGVWYGTGPLGIGASVASGFALAQKLQKQNKKVFVTLGDGESEEGQIYEMMNFATKYKLNNLIAFVDLNHVQLSDSVQNVMPHDLHKIFTACGWEVITVDGHSFQKLSQALGQAYKSKNKPVVILGETIMGRGVSFMENTGRLQQSTWHGTAPTKEQTQKALLELTLTKKQEEILANFKKQNTWKANKTQDIKTLTKLKIKTGIAKTYSATDSLDCRTAYGKALLDLGKLNSNIVALTADLAESVKTNFFKEKFPARHIECGIAEQHMLSCAGGLSLSGFIPFASTYGVFMTSRAKDQARVNDINKTNVKMVATHCGLSVGEDGPTHQAIDDIGSMLGFFNTMIIEPSDPNQTDHIIRYVANRYGNFYVRMGRHKVPVLTKEDGSPFFDAKYKYQYGRSDILRPGKDLTLCASGSMVCEAYKAYENLQKSHPKISIELVIINSPKIFDATIIESVKKTKKVLTLEDHNTHSGFGSELARHIITKNISIQKFEMMGADEYQMSSTAQELYKSAKISSEFIEQKILQMLQDKKKSTRTFFFF</sequence>
<dbReference type="AlphaFoldDB" id="A0A1F6M3W5"/>
<comment type="cofactor">
    <cofactor evidence="1">
        <name>Mn(2+)</name>
        <dbReference type="ChEBI" id="CHEBI:29035"/>
    </cofactor>
</comment>
<dbReference type="CDD" id="cd07033">
    <property type="entry name" value="TPP_PYR_DXS_TK_like"/>
    <property type="match status" value="1"/>
</dbReference>
<evidence type="ECO:0000256" key="3">
    <source>
        <dbReference type="ARBA" id="ARBA00001964"/>
    </source>
</evidence>
<evidence type="ECO:0000259" key="10">
    <source>
        <dbReference type="SMART" id="SM00861"/>
    </source>
</evidence>
<dbReference type="InterPro" id="IPR033248">
    <property type="entry name" value="Transketolase_C"/>
</dbReference>
<evidence type="ECO:0000256" key="8">
    <source>
        <dbReference type="ARBA" id="ARBA00022842"/>
    </source>
</evidence>
<dbReference type="Pfam" id="PF02779">
    <property type="entry name" value="Transket_pyr"/>
    <property type="match status" value="1"/>
</dbReference>
<comment type="cofactor">
    <cofactor evidence="3">
        <name>thiamine diphosphate</name>
        <dbReference type="ChEBI" id="CHEBI:58937"/>
    </cofactor>
</comment>
<evidence type="ECO:0000313" key="11">
    <source>
        <dbReference type="EMBL" id="OGH66280.1"/>
    </source>
</evidence>
<keyword evidence="6" id="KW-0808">Transferase</keyword>
<dbReference type="SMART" id="SM00861">
    <property type="entry name" value="Transket_pyr"/>
    <property type="match status" value="1"/>
</dbReference>
<evidence type="ECO:0000256" key="6">
    <source>
        <dbReference type="ARBA" id="ARBA00022679"/>
    </source>
</evidence>
<dbReference type="GO" id="GO:0016744">
    <property type="term" value="F:transketolase or transaldolase activity"/>
    <property type="evidence" value="ECO:0007669"/>
    <property type="project" value="UniProtKB-ARBA"/>
</dbReference>
<dbReference type="Proteomes" id="UP000178742">
    <property type="component" value="Unassembled WGS sequence"/>
</dbReference>
<evidence type="ECO:0000256" key="7">
    <source>
        <dbReference type="ARBA" id="ARBA00022723"/>
    </source>
</evidence>
<comment type="subunit">
    <text evidence="5">Homodimer.</text>
</comment>
<dbReference type="STRING" id="1798676.A3B90_01710"/>
<protein>
    <recommendedName>
        <fullName evidence="10">Transketolase-like pyrimidine-binding domain-containing protein</fullName>
    </recommendedName>
</protein>
<dbReference type="PANTHER" id="PTHR43825:SF1">
    <property type="entry name" value="TRANSKETOLASE-LIKE PYRIMIDINE-BINDING DOMAIN-CONTAINING PROTEIN"/>
    <property type="match status" value="1"/>
</dbReference>
<comment type="similarity">
    <text evidence="4">Belongs to the transketolase family.</text>
</comment>
<dbReference type="CDD" id="cd02012">
    <property type="entry name" value="TPP_TK"/>
    <property type="match status" value="1"/>
</dbReference>
<proteinExistence type="inferred from homology"/>
<dbReference type="PROSITE" id="PS00801">
    <property type="entry name" value="TRANSKETOLASE_1"/>
    <property type="match status" value="1"/>
</dbReference>
<dbReference type="Gene3D" id="3.40.50.970">
    <property type="match status" value="2"/>
</dbReference>
<feature type="domain" description="Transketolase-like pyrimidine-binding" evidence="10">
    <location>
        <begin position="318"/>
        <end position="482"/>
    </location>
</feature>
<dbReference type="InterPro" id="IPR049557">
    <property type="entry name" value="Transketolase_CS"/>
</dbReference>
<keyword evidence="7" id="KW-0479">Metal-binding</keyword>
<evidence type="ECO:0000256" key="2">
    <source>
        <dbReference type="ARBA" id="ARBA00001946"/>
    </source>
</evidence>
<evidence type="ECO:0000256" key="1">
    <source>
        <dbReference type="ARBA" id="ARBA00001936"/>
    </source>
</evidence>
<reference evidence="11 12" key="1">
    <citation type="journal article" date="2016" name="Nat. Commun.">
        <title>Thousands of microbial genomes shed light on interconnected biogeochemical processes in an aquifer system.</title>
        <authorList>
            <person name="Anantharaman K."/>
            <person name="Brown C.T."/>
            <person name="Hug L.A."/>
            <person name="Sharon I."/>
            <person name="Castelle C.J."/>
            <person name="Probst A.J."/>
            <person name="Thomas B.C."/>
            <person name="Singh A."/>
            <person name="Wilkins M.J."/>
            <person name="Karaoz U."/>
            <person name="Brodie E.L."/>
            <person name="Williams K.H."/>
            <person name="Hubbard S.S."/>
            <person name="Banfield J.F."/>
        </authorList>
    </citation>
    <scope>NUCLEOTIDE SEQUENCE [LARGE SCALE GENOMIC DNA]</scope>
</reference>
<keyword evidence="9" id="KW-0786">Thiamine pyrophosphate</keyword>
<name>A0A1F6M3W5_9BACT</name>
<dbReference type="SUPFAM" id="SSF52518">
    <property type="entry name" value="Thiamin diphosphate-binding fold (THDP-binding)"/>
    <property type="match status" value="2"/>
</dbReference>
<dbReference type="InterPro" id="IPR009014">
    <property type="entry name" value="Transketo_C/PFOR_II"/>
</dbReference>
<dbReference type="Pfam" id="PF00456">
    <property type="entry name" value="Transketolase_N"/>
    <property type="match status" value="1"/>
</dbReference>
<dbReference type="FunFam" id="3.40.50.970:FF:000129">
    <property type="entry name" value="Transketolase"/>
    <property type="match status" value="1"/>
</dbReference>
<dbReference type="GO" id="GO:0019682">
    <property type="term" value="P:glyceraldehyde-3-phosphate metabolic process"/>
    <property type="evidence" value="ECO:0007669"/>
    <property type="project" value="UniProtKB-ARBA"/>
</dbReference>
<dbReference type="GO" id="GO:0005737">
    <property type="term" value="C:cytoplasm"/>
    <property type="evidence" value="ECO:0007669"/>
    <property type="project" value="UniProtKB-ARBA"/>
</dbReference>
<evidence type="ECO:0000313" key="12">
    <source>
        <dbReference type="Proteomes" id="UP000178742"/>
    </source>
</evidence>
<keyword evidence="8" id="KW-0460">Magnesium</keyword>